<feature type="region of interest" description="Disordered" evidence="1">
    <location>
        <begin position="208"/>
        <end position="235"/>
    </location>
</feature>
<gene>
    <name evidence="3" type="ORF">FJT64_010095</name>
</gene>
<reference evidence="3 4" key="1">
    <citation type="submission" date="2019-07" db="EMBL/GenBank/DDBJ databases">
        <title>Draft genome assembly of a fouling barnacle, Amphibalanus amphitrite (Darwin, 1854): The first reference genome for Thecostraca.</title>
        <authorList>
            <person name="Kim W."/>
        </authorList>
    </citation>
    <scope>NUCLEOTIDE SEQUENCE [LARGE SCALE GENOMIC DNA]</scope>
    <source>
        <strain evidence="3">SNU_AA5</strain>
        <tissue evidence="3">Soma without cirri and trophi</tissue>
    </source>
</reference>
<dbReference type="EMBL" id="VIIS01001852">
    <property type="protein sequence ID" value="KAF0291845.1"/>
    <property type="molecule type" value="Genomic_DNA"/>
</dbReference>
<evidence type="ECO:0000256" key="2">
    <source>
        <dbReference type="SAM" id="SignalP"/>
    </source>
</evidence>
<evidence type="ECO:0000256" key="1">
    <source>
        <dbReference type="SAM" id="MobiDB-lite"/>
    </source>
</evidence>
<dbReference type="Proteomes" id="UP000440578">
    <property type="component" value="Unassembled WGS sequence"/>
</dbReference>
<name>A0A6A4VD97_AMPAM</name>
<proteinExistence type="predicted"/>
<feature type="chain" id="PRO_5025364026" evidence="2">
    <location>
        <begin position="18"/>
        <end position="235"/>
    </location>
</feature>
<accession>A0A6A4VD97</accession>
<protein>
    <submittedName>
        <fullName evidence="3">Uncharacterized protein</fullName>
    </submittedName>
</protein>
<keyword evidence="4" id="KW-1185">Reference proteome</keyword>
<dbReference type="AlphaFoldDB" id="A0A6A4VD97"/>
<evidence type="ECO:0000313" key="3">
    <source>
        <dbReference type="EMBL" id="KAF0291845.1"/>
    </source>
</evidence>
<feature type="signal peptide" evidence="2">
    <location>
        <begin position="1"/>
        <end position="17"/>
    </location>
</feature>
<evidence type="ECO:0000313" key="4">
    <source>
        <dbReference type="Proteomes" id="UP000440578"/>
    </source>
</evidence>
<comment type="caution">
    <text evidence="3">The sequence shown here is derived from an EMBL/GenBank/DDBJ whole genome shotgun (WGS) entry which is preliminary data.</text>
</comment>
<sequence length="235" mass="22999">MLALTLLVTALVGLASGRPNNVRTSVVASQTDWTRGGSSQVSQAQGQAAANSIGVQTAPGFNQRDDRAANAAIALQGASVGTGDVSQAGGVTSETQGRLGNIGTLTTSVSNGRFNNAAATAALSGGAAAAQQVSQAGNLVAGGRTVGQRGANLNLATAGSVSTQTASRGTGAFGNTNAVQTNAEHVGPLPAAGLPAAPGVILQGVGTPALGNLRTTPPPPPMPMMMMRGRGGHRD</sequence>
<keyword evidence="2" id="KW-0732">Signal</keyword>
<organism evidence="3 4">
    <name type="scientific">Amphibalanus amphitrite</name>
    <name type="common">Striped barnacle</name>
    <name type="synonym">Balanus amphitrite</name>
    <dbReference type="NCBI Taxonomy" id="1232801"/>
    <lineage>
        <taxon>Eukaryota</taxon>
        <taxon>Metazoa</taxon>
        <taxon>Ecdysozoa</taxon>
        <taxon>Arthropoda</taxon>
        <taxon>Crustacea</taxon>
        <taxon>Multicrustacea</taxon>
        <taxon>Cirripedia</taxon>
        <taxon>Thoracica</taxon>
        <taxon>Thoracicalcarea</taxon>
        <taxon>Balanomorpha</taxon>
        <taxon>Balanoidea</taxon>
        <taxon>Balanidae</taxon>
        <taxon>Amphibalaninae</taxon>
        <taxon>Amphibalanus</taxon>
    </lineage>
</organism>